<dbReference type="PANTHER" id="PTHR34138">
    <property type="entry name" value="CELL SHAPE-DETERMINING PROTEIN MREC"/>
    <property type="match status" value="1"/>
</dbReference>
<feature type="domain" description="Rod shape-determining protein MreC beta-barrel core" evidence="6">
    <location>
        <begin position="116"/>
        <end position="263"/>
    </location>
</feature>
<dbReference type="eggNOG" id="COG1792">
    <property type="taxonomic scope" value="Bacteria"/>
</dbReference>
<evidence type="ECO:0000256" key="2">
    <source>
        <dbReference type="ARBA" id="ARBA00013855"/>
    </source>
</evidence>
<dbReference type="PATRIC" id="fig|883158.3.peg.1935"/>
<dbReference type="STRING" id="883158.HMPREF9140_01932"/>
<sequence>MHNLTEFLARYKHWFLFVFLEVTSVVLLFRFNDYQGSVWFTSANFVTGKVYELSSNLTSFFTMSKNNEQLTQRNIILEQEVKELSTKLYEKTRDPQFLSRGQYRTLAKFRLIPAKVVANSINREDNLITINKGSWDGVRKDMGVVCGNGIVGTVYFVGIHYSVVIPVLNSKSNISCSISGRNYFGYLRWAGGRSDIAYLDDVPRHARFKIGDRVITSGYSSIFPVGVLVGKVKHVYNSKDGLSFRIAIQLSTDFGTLRDVCLIDDSSILEQRHVIEAARDSMKNLTQDPTSEE</sequence>
<organism evidence="7 8">
    <name type="scientific">Prevotella micans F0438</name>
    <dbReference type="NCBI Taxonomy" id="883158"/>
    <lineage>
        <taxon>Bacteria</taxon>
        <taxon>Pseudomonadati</taxon>
        <taxon>Bacteroidota</taxon>
        <taxon>Bacteroidia</taxon>
        <taxon>Bacteroidales</taxon>
        <taxon>Prevotellaceae</taxon>
        <taxon>Prevotella</taxon>
    </lineage>
</organism>
<dbReference type="EMBL" id="AGWK01000054">
    <property type="protein sequence ID" value="EHO66826.1"/>
    <property type="molecule type" value="Genomic_DNA"/>
</dbReference>
<dbReference type="Gene3D" id="2.40.10.340">
    <property type="entry name" value="Rod shape-determining protein MreC, domain 1"/>
    <property type="match status" value="1"/>
</dbReference>
<proteinExistence type="inferred from homology"/>
<keyword evidence="3" id="KW-0133">Cell shape</keyword>
<dbReference type="Pfam" id="PF04085">
    <property type="entry name" value="MreC"/>
    <property type="match status" value="1"/>
</dbReference>
<evidence type="ECO:0000259" key="6">
    <source>
        <dbReference type="Pfam" id="PF04085"/>
    </source>
</evidence>
<evidence type="ECO:0000256" key="1">
    <source>
        <dbReference type="ARBA" id="ARBA00009369"/>
    </source>
</evidence>
<evidence type="ECO:0000313" key="8">
    <source>
        <dbReference type="Proteomes" id="UP000016023"/>
    </source>
</evidence>
<dbReference type="InterPro" id="IPR042175">
    <property type="entry name" value="Cell/Rod_MreC_2"/>
</dbReference>
<name>H1Q4U4_9BACT</name>
<protein>
    <recommendedName>
        <fullName evidence="2">Cell shape-determining protein MreC</fullName>
    </recommendedName>
    <alternativeName>
        <fullName evidence="4">Cell shape protein MreC</fullName>
    </alternativeName>
</protein>
<keyword evidence="5" id="KW-0812">Transmembrane</keyword>
<evidence type="ECO:0000256" key="5">
    <source>
        <dbReference type="SAM" id="Phobius"/>
    </source>
</evidence>
<dbReference type="RefSeq" id="WP_006953546.1">
    <property type="nucleotide sequence ID" value="NZ_JH594523.1"/>
</dbReference>
<keyword evidence="5" id="KW-1133">Transmembrane helix</keyword>
<dbReference type="InterPro" id="IPR007221">
    <property type="entry name" value="MreC"/>
</dbReference>
<accession>H1Q4U4</accession>
<gene>
    <name evidence="7" type="ORF">HMPREF9140_01932</name>
</gene>
<dbReference type="InterPro" id="IPR055342">
    <property type="entry name" value="MreC_beta-barrel_core"/>
</dbReference>
<dbReference type="NCBIfam" id="NF010532">
    <property type="entry name" value="PRK13922.9-3"/>
    <property type="match status" value="1"/>
</dbReference>
<keyword evidence="8" id="KW-1185">Reference proteome</keyword>
<dbReference type="Gene3D" id="2.40.10.350">
    <property type="entry name" value="Rod shape-determining protein MreC, domain 2"/>
    <property type="match status" value="1"/>
</dbReference>
<reference evidence="7 8" key="1">
    <citation type="submission" date="2011-12" db="EMBL/GenBank/DDBJ databases">
        <title>The Genome Sequence of Prevotella micans F0438.</title>
        <authorList>
            <consortium name="The Broad Institute Genome Sequencing Platform"/>
            <person name="Earl A."/>
            <person name="Ward D."/>
            <person name="Feldgarden M."/>
            <person name="Gevers D."/>
            <person name="Izard J."/>
            <person name="Baranova O.V."/>
            <person name="Blanton J.M."/>
            <person name="Wade W.G."/>
            <person name="Dewhirst F.E."/>
            <person name="Young S.K."/>
            <person name="Zeng Q."/>
            <person name="Gargeya S."/>
            <person name="Fitzgerald M."/>
            <person name="Haas B."/>
            <person name="Abouelleil A."/>
            <person name="Alvarado L."/>
            <person name="Arachchi H.M."/>
            <person name="Berlin A."/>
            <person name="Chapman S.B."/>
            <person name="Gearin G."/>
            <person name="Goldberg J."/>
            <person name="Griggs A."/>
            <person name="Gujja S."/>
            <person name="Hansen M."/>
            <person name="Heiman D."/>
            <person name="Howarth C."/>
            <person name="Larimer J."/>
            <person name="Lui A."/>
            <person name="MacDonald P.J.P."/>
            <person name="McCowen C."/>
            <person name="Montmayeur A."/>
            <person name="Murphy C."/>
            <person name="Neiman D."/>
            <person name="Pearson M."/>
            <person name="Priest M."/>
            <person name="Roberts A."/>
            <person name="Saif S."/>
            <person name="Shea T."/>
            <person name="Sisk P."/>
            <person name="Stolte C."/>
            <person name="Sykes S."/>
            <person name="Wortman J."/>
            <person name="Nusbaum C."/>
            <person name="Birren B."/>
        </authorList>
    </citation>
    <scope>NUCLEOTIDE SEQUENCE [LARGE SCALE GENOMIC DNA]</scope>
    <source>
        <strain evidence="7 8">F0438</strain>
    </source>
</reference>
<comment type="caution">
    <text evidence="7">The sequence shown here is derived from an EMBL/GenBank/DDBJ whole genome shotgun (WGS) entry which is preliminary data.</text>
</comment>
<evidence type="ECO:0000256" key="4">
    <source>
        <dbReference type="ARBA" id="ARBA00032089"/>
    </source>
</evidence>
<evidence type="ECO:0000256" key="3">
    <source>
        <dbReference type="ARBA" id="ARBA00022960"/>
    </source>
</evidence>
<comment type="similarity">
    <text evidence="1">Belongs to the MreC family.</text>
</comment>
<feature type="transmembrane region" description="Helical" evidence="5">
    <location>
        <begin position="14"/>
        <end position="31"/>
    </location>
</feature>
<dbReference type="Proteomes" id="UP000016023">
    <property type="component" value="Unassembled WGS sequence"/>
</dbReference>
<dbReference type="AlphaFoldDB" id="H1Q4U4"/>
<dbReference type="GO" id="GO:0005886">
    <property type="term" value="C:plasma membrane"/>
    <property type="evidence" value="ECO:0007669"/>
    <property type="project" value="TreeGrafter"/>
</dbReference>
<dbReference type="PANTHER" id="PTHR34138:SF1">
    <property type="entry name" value="CELL SHAPE-DETERMINING PROTEIN MREC"/>
    <property type="match status" value="1"/>
</dbReference>
<dbReference type="GO" id="GO:0008360">
    <property type="term" value="P:regulation of cell shape"/>
    <property type="evidence" value="ECO:0007669"/>
    <property type="project" value="UniProtKB-KW"/>
</dbReference>
<evidence type="ECO:0000313" key="7">
    <source>
        <dbReference type="EMBL" id="EHO66826.1"/>
    </source>
</evidence>
<dbReference type="InterPro" id="IPR042177">
    <property type="entry name" value="Cell/Rod_1"/>
</dbReference>
<dbReference type="HOGENOM" id="CLU_042663_5_0_10"/>
<keyword evidence="5" id="KW-0472">Membrane</keyword>